<dbReference type="AlphaFoldDB" id="A0A1H2Z876"/>
<protein>
    <submittedName>
        <fullName evidence="3">Thiol-disulfide isomerase or thioredoxin</fullName>
    </submittedName>
</protein>
<dbReference type="InterPro" id="IPR036249">
    <property type="entry name" value="Thioredoxin-like_sf"/>
</dbReference>
<keyword evidence="3" id="KW-0413">Isomerase</keyword>
<name>A0A1H2Z876_9FLAO</name>
<dbReference type="GO" id="GO:0016209">
    <property type="term" value="F:antioxidant activity"/>
    <property type="evidence" value="ECO:0007669"/>
    <property type="project" value="InterPro"/>
</dbReference>
<keyword evidence="4" id="KW-1185">Reference proteome</keyword>
<dbReference type="InterPro" id="IPR050553">
    <property type="entry name" value="Thioredoxin_ResA/DsbE_sf"/>
</dbReference>
<dbReference type="GO" id="GO:0016491">
    <property type="term" value="F:oxidoreductase activity"/>
    <property type="evidence" value="ECO:0007669"/>
    <property type="project" value="InterPro"/>
</dbReference>
<gene>
    <name evidence="3" type="ORF">SAMN04487892_3347</name>
</gene>
<proteinExistence type="predicted"/>
<keyword evidence="1" id="KW-0812">Transmembrane</keyword>
<feature type="domain" description="Thioredoxin" evidence="2">
    <location>
        <begin position="41"/>
        <end position="185"/>
    </location>
</feature>
<sequence length="189" mass="21945">MKISKKSVLNILLMLFVLSFFVTPLGYYGKLLLNRIFSFSPPVIEASERQKITDYDWKLKDADWNFFNFEKSKGNVVFVNFWASWRLPSEAELVSIQELYDAYKDKIDFYIITNEEQAPVEAFMAEHEFTFPVTYLIIGEKMPLDASEVPASYLIDKSGNVVIHKEGISDWSSNKVYKLLDELIAEKIE</sequence>
<dbReference type="PROSITE" id="PS51352">
    <property type="entry name" value="THIOREDOXIN_2"/>
    <property type="match status" value="1"/>
</dbReference>
<dbReference type="STRING" id="1073328.SAMN05216294_3352"/>
<dbReference type="RefSeq" id="WP_175443796.1">
    <property type="nucleotide sequence ID" value="NZ_FNKI01000007.1"/>
</dbReference>
<dbReference type="Proteomes" id="UP000199592">
    <property type="component" value="Unassembled WGS sequence"/>
</dbReference>
<dbReference type="PANTHER" id="PTHR42852:SF17">
    <property type="entry name" value="THIOREDOXIN-LIKE PROTEIN HI_1115"/>
    <property type="match status" value="1"/>
</dbReference>
<dbReference type="Pfam" id="PF00578">
    <property type="entry name" value="AhpC-TSA"/>
    <property type="match status" value="1"/>
</dbReference>
<dbReference type="InterPro" id="IPR000866">
    <property type="entry name" value="AhpC/TSA"/>
</dbReference>
<keyword evidence="1" id="KW-0472">Membrane</keyword>
<dbReference type="GO" id="GO:0016853">
    <property type="term" value="F:isomerase activity"/>
    <property type="evidence" value="ECO:0007669"/>
    <property type="project" value="UniProtKB-KW"/>
</dbReference>
<dbReference type="PANTHER" id="PTHR42852">
    <property type="entry name" value="THIOL:DISULFIDE INTERCHANGE PROTEIN DSBE"/>
    <property type="match status" value="1"/>
</dbReference>
<dbReference type="CDD" id="cd02966">
    <property type="entry name" value="TlpA_like_family"/>
    <property type="match status" value="1"/>
</dbReference>
<evidence type="ECO:0000313" key="4">
    <source>
        <dbReference type="Proteomes" id="UP000199592"/>
    </source>
</evidence>
<dbReference type="EMBL" id="FNMY01000008">
    <property type="protein sequence ID" value="SDX13525.1"/>
    <property type="molecule type" value="Genomic_DNA"/>
</dbReference>
<feature type="transmembrane region" description="Helical" evidence="1">
    <location>
        <begin position="7"/>
        <end position="28"/>
    </location>
</feature>
<evidence type="ECO:0000259" key="2">
    <source>
        <dbReference type="PROSITE" id="PS51352"/>
    </source>
</evidence>
<accession>A0A1H2Z876</accession>
<keyword evidence="1" id="KW-1133">Transmembrane helix</keyword>
<organism evidence="3 4">
    <name type="scientific">Flagellimonas zhangzhouensis</name>
    <dbReference type="NCBI Taxonomy" id="1073328"/>
    <lineage>
        <taxon>Bacteria</taxon>
        <taxon>Pseudomonadati</taxon>
        <taxon>Bacteroidota</taxon>
        <taxon>Flavobacteriia</taxon>
        <taxon>Flavobacteriales</taxon>
        <taxon>Flavobacteriaceae</taxon>
        <taxon>Flagellimonas</taxon>
    </lineage>
</organism>
<dbReference type="Gene3D" id="3.40.30.10">
    <property type="entry name" value="Glutaredoxin"/>
    <property type="match status" value="1"/>
</dbReference>
<reference evidence="4" key="1">
    <citation type="submission" date="2016-10" db="EMBL/GenBank/DDBJ databases">
        <authorList>
            <person name="Varghese N."/>
            <person name="Submissions S."/>
        </authorList>
    </citation>
    <scope>NUCLEOTIDE SEQUENCE [LARGE SCALE GENOMIC DNA]</scope>
    <source>
        <strain evidence="4">DSM 25030</strain>
    </source>
</reference>
<dbReference type="InterPro" id="IPR013766">
    <property type="entry name" value="Thioredoxin_domain"/>
</dbReference>
<evidence type="ECO:0000256" key="1">
    <source>
        <dbReference type="SAM" id="Phobius"/>
    </source>
</evidence>
<evidence type="ECO:0000313" key="3">
    <source>
        <dbReference type="EMBL" id="SDX13525.1"/>
    </source>
</evidence>
<dbReference type="SUPFAM" id="SSF52833">
    <property type="entry name" value="Thioredoxin-like"/>
    <property type="match status" value="1"/>
</dbReference>